<dbReference type="GO" id="GO:0000398">
    <property type="term" value="P:mRNA splicing, via spliceosome"/>
    <property type="evidence" value="ECO:0007669"/>
    <property type="project" value="InterPro"/>
</dbReference>
<keyword evidence="5" id="KW-0507">mRNA processing</keyword>
<dbReference type="PANTHER" id="PTHR11021:SF0">
    <property type="entry name" value="SMALL NUCLEAR RIBONUCLEOPROTEIN F"/>
    <property type="match status" value="1"/>
</dbReference>
<dbReference type="PANTHER" id="PTHR11021">
    <property type="entry name" value="SMALL NUCLEAR RIBONUCLEOPROTEIN F SNRNP-F"/>
    <property type="match status" value="1"/>
</dbReference>
<proteinExistence type="inferred from homology"/>
<dbReference type="Proteomes" id="UP000016927">
    <property type="component" value="Unassembled WGS sequence"/>
</dbReference>
<dbReference type="STRING" id="578461.R0MJY7"/>
<dbReference type="InterPro" id="IPR010920">
    <property type="entry name" value="LSM_dom_sf"/>
</dbReference>
<reference evidence="7 8" key="1">
    <citation type="journal article" date="2013" name="BMC Genomics">
        <title>Comparative genomics of parasitic silkworm microsporidia reveal an association between genome expansion and host adaptation.</title>
        <authorList>
            <person name="Pan G."/>
            <person name="Xu J."/>
            <person name="Li T."/>
            <person name="Xia Q."/>
            <person name="Liu S.L."/>
            <person name="Zhang G."/>
            <person name="Li S."/>
            <person name="Li C."/>
            <person name="Liu H."/>
            <person name="Yang L."/>
            <person name="Liu T."/>
            <person name="Zhang X."/>
            <person name="Wu Z."/>
            <person name="Fan W."/>
            <person name="Dang X."/>
            <person name="Xiang H."/>
            <person name="Tao M."/>
            <person name="Li Y."/>
            <person name="Hu J."/>
            <person name="Li Z."/>
            <person name="Lin L."/>
            <person name="Luo J."/>
            <person name="Geng L."/>
            <person name="Wang L."/>
            <person name="Long M."/>
            <person name="Wan Y."/>
            <person name="He N."/>
            <person name="Zhang Z."/>
            <person name="Lu C."/>
            <person name="Keeling P.J."/>
            <person name="Wang J."/>
            <person name="Xiang Z."/>
            <person name="Zhou Z."/>
        </authorList>
    </citation>
    <scope>NUCLEOTIDE SEQUENCE [LARGE SCALE GENOMIC DNA]</scope>
    <source>
        <strain evidence="8">CQ1 / CVCC 102059</strain>
    </source>
</reference>
<dbReference type="OMA" id="IREYTAP"/>
<dbReference type="GO" id="GO:0034715">
    <property type="term" value="C:pICln-Sm protein complex"/>
    <property type="evidence" value="ECO:0007669"/>
    <property type="project" value="TreeGrafter"/>
</dbReference>
<evidence type="ECO:0000256" key="2">
    <source>
        <dbReference type="ARBA" id="ARBA00022728"/>
    </source>
</evidence>
<dbReference type="Pfam" id="PF01423">
    <property type="entry name" value="LSM"/>
    <property type="match status" value="1"/>
</dbReference>
<keyword evidence="8" id="KW-1185">Reference proteome</keyword>
<dbReference type="HOGENOM" id="CLU_076902_12_2_1"/>
<keyword evidence="5" id="KW-0694">RNA-binding</keyword>
<dbReference type="PIRSF" id="PIRSF006609">
    <property type="entry name" value="snRNP_SmF"/>
    <property type="match status" value="1"/>
</dbReference>
<dbReference type="VEuPathDB" id="MicrosporidiaDB:NBO_25g0006"/>
<comment type="subcellular location">
    <subcellularLocation>
        <location evidence="5">Nucleus</location>
    </subcellularLocation>
</comment>
<evidence type="ECO:0000256" key="5">
    <source>
        <dbReference type="PIRNR" id="PIRNR006609"/>
    </source>
</evidence>
<dbReference type="SMART" id="SM00651">
    <property type="entry name" value="Sm"/>
    <property type="match status" value="1"/>
</dbReference>
<feature type="domain" description="Sm" evidence="6">
    <location>
        <begin position="6"/>
        <end position="72"/>
    </location>
</feature>
<evidence type="ECO:0000256" key="3">
    <source>
        <dbReference type="ARBA" id="ARBA00023187"/>
    </source>
</evidence>
<sequence length="72" mass="8607">MTPKETPKQFLYRLQGKPIRVILKWGLHYEGILKAFDKYFNLLLEDCYEENEKIGDTLIRCNNVKIIMEKSE</sequence>
<keyword evidence="4 5" id="KW-0687">Ribonucleoprotein</keyword>
<dbReference type="Gene3D" id="2.30.30.100">
    <property type="match status" value="1"/>
</dbReference>
<dbReference type="EMBL" id="KB908933">
    <property type="protein sequence ID" value="EOB14545.1"/>
    <property type="molecule type" value="Genomic_DNA"/>
</dbReference>
<accession>R0MJY7</accession>
<keyword evidence="3 5" id="KW-0508">mRNA splicing</keyword>
<evidence type="ECO:0000259" key="6">
    <source>
        <dbReference type="PROSITE" id="PS52002"/>
    </source>
</evidence>
<dbReference type="GO" id="GO:0005685">
    <property type="term" value="C:U1 snRNP"/>
    <property type="evidence" value="ECO:0007669"/>
    <property type="project" value="TreeGrafter"/>
</dbReference>
<evidence type="ECO:0000313" key="8">
    <source>
        <dbReference type="Proteomes" id="UP000016927"/>
    </source>
</evidence>
<dbReference type="InterPro" id="IPR016487">
    <property type="entry name" value="Lsm6/sSmF"/>
</dbReference>
<dbReference type="AlphaFoldDB" id="R0MJY7"/>
<protein>
    <submittedName>
        <fullName evidence="7">Small nuclear ribonucleoprotein F</fullName>
    </submittedName>
</protein>
<dbReference type="SUPFAM" id="SSF50182">
    <property type="entry name" value="Sm-like ribonucleoproteins"/>
    <property type="match status" value="1"/>
</dbReference>
<dbReference type="OrthoDB" id="429711at2759"/>
<dbReference type="GO" id="GO:0003723">
    <property type="term" value="F:RNA binding"/>
    <property type="evidence" value="ECO:0007669"/>
    <property type="project" value="UniProtKB-UniRule"/>
</dbReference>
<dbReference type="InterPro" id="IPR001163">
    <property type="entry name" value="Sm_dom_euk/arc"/>
</dbReference>
<dbReference type="InterPro" id="IPR047575">
    <property type="entry name" value="Sm"/>
</dbReference>
<gene>
    <name evidence="7" type="primary">RUXF</name>
    <name evidence="7" type="ORF">NBO_25g0006</name>
</gene>
<evidence type="ECO:0000256" key="1">
    <source>
        <dbReference type="ARBA" id="ARBA00007927"/>
    </source>
</evidence>
<keyword evidence="2 5" id="KW-0747">Spliceosome</keyword>
<dbReference type="GO" id="GO:0071013">
    <property type="term" value="C:catalytic step 2 spliceosome"/>
    <property type="evidence" value="ECO:0007669"/>
    <property type="project" value="TreeGrafter"/>
</dbReference>
<organism evidence="7 8">
    <name type="scientific">Nosema bombycis (strain CQ1 / CVCC 102059)</name>
    <name type="common">Microsporidian parasite</name>
    <name type="synonym">Pebrine of silkworm</name>
    <dbReference type="NCBI Taxonomy" id="578461"/>
    <lineage>
        <taxon>Eukaryota</taxon>
        <taxon>Fungi</taxon>
        <taxon>Fungi incertae sedis</taxon>
        <taxon>Microsporidia</taxon>
        <taxon>Nosematidae</taxon>
        <taxon>Nosema</taxon>
    </lineage>
</organism>
<comment type="similarity">
    <text evidence="1 5">Belongs to the snRNP Sm proteins family. SmF/LSm6 subfamily.</text>
</comment>
<keyword evidence="5" id="KW-0539">Nucleus</keyword>
<dbReference type="PROSITE" id="PS52002">
    <property type="entry name" value="SM"/>
    <property type="match status" value="1"/>
</dbReference>
<name>R0MJY7_NOSB1</name>
<evidence type="ECO:0000256" key="4">
    <source>
        <dbReference type="ARBA" id="ARBA00023274"/>
    </source>
</evidence>
<evidence type="ECO:0000313" key="7">
    <source>
        <dbReference type="EMBL" id="EOB14545.1"/>
    </source>
</evidence>